<evidence type="ECO:0000256" key="2">
    <source>
        <dbReference type="SAM" id="MobiDB-lite"/>
    </source>
</evidence>
<dbReference type="PANTHER" id="PTHR47481">
    <property type="match status" value="1"/>
</dbReference>
<keyword evidence="6" id="KW-1185">Reference proteome</keyword>
<proteinExistence type="predicted"/>
<organism evidence="5 6">
    <name type="scientific">Rubroshorea leprosula</name>
    <dbReference type="NCBI Taxonomy" id="152421"/>
    <lineage>
        <taxon>Eukaryota</taxon>
        <taxon>Viridiplantae</taxon>
        <taxon>Streptophyta</taxon>
        <taxon>Embryophyta</taxon>
        <taxon>Tracheophyta</taxon>
        <taxon>Spermatophyta</taxon>
        <taxon>Magnoliopsida</taxon>
        <taxon>eudicotyledons</taxon>
        <taxon>Gunneridae</taxon>
        <taxon>Pentapetalae</taxon>
        <taxon>rosids</taxon>
        <taxon>malvids</taxon>
        <taxon>Malvales</taxon>
        <taxon>Dipterocarpaceae</taxon>
        <taxon>Rubroshorea</taxon>
    </lineage>
</organism>
<dbReference type="GO" id="GO:0008270">
    <property type="term" value="F:zinc ion binding"/>
    <property type="evidence" value="ECO:0007669"/>
    <property type="project" value="UniProtKB-KW"/>
</dbReference>
<accession>A0AAV5MHD5</accession>
<dbReference type="InterPro" id="IPR001878">
    <property type="entry name" value="Znf_CCHC"/>
</dbReference>
<dbReference type="GO" id="GO:0003676">
    <property type="term" value="F:nucleic acid binding"/>
    <property type="evidence" value="ECO:0007669"/>
    <property type="project" value="InterPro"/>
</dbReference>
<dbReference type="InterPro" id="IPR057670">
    <property type="entry name" value="SH3_retrovirus"/>
</dbReference>
<dbReference type="Pfam" id="PF14223">
    <property type="entry name" value="Retrotran_gag_2"/>
    <property type="match status" value="1"/>
</dbReference>
<dbReference type="Pfam" id="PF25597">
    <property type="entry name" value="SH3_retrovirus"/>
    <property type="match status" value="1"/>
</dbReference>
<evidence type="ECO:0000259" key="4">
    <source>
        <dbReference type="PROSITE" id="PS50994"/>
    </source>
</evidence>
<dbReference type="PROSITE" id="PS50158">
    <property type="entry name" value="ZF_CCHC"/>
    <property type="match status" value="1"/>
</dbReference>
<dbReference type="GO" id="GO:0015074">
    <property type="term" value="P:DNA integration"/>
    <property type="evidence" value="ECO:0007669"/>
    <property type="project" value="InterPro"/>
</dbReference>
<feature type="compositionally biased region" description="Low complexity" evidence="2">
    <location>
        <begin position="707"/>
        <end position="740"/>
    </location>
</feature>
<dbReference type="Gene3D" id="4.10.60.10">
    <property type="entry name" value="Zinc finger, CCHC-type"/>
    <property type="match status" value="1"/>
</dbReference>
<dbReference type="SUPFAM" id="SSF57756">
    <property type="entry name" value="Retrovirus zinc finger-like domains"/>
    <property type="match status" value="1"/>
</dbReference>
<name>A0AAV5MHD5_9ROSI</name>
<feature type="compositionally biased region" description="Low complexity" evidence="2">
    <location>
        <begin position="673"/>
        <end position="682"/>
    </location>
</feature>
<evidence type="ECO:0000256" key="1">
    <source>
        <dbReference type="PROSITE-ProRule" id="PRU00047"/>
    </source>
</evidence>
<dbReference type="InterPro" id="IPR036875">
    <property type="entry name" value="Znf_CCHC_sf"/>
</dbReference>
<dbReference type="InterPro" id="IPR054722">
    <property type="entry name" value="PolX-like_BBD"/>
</dbReference>
<dbReference type="InterPro" id="IPR012337">
    <property type="entry name" value="RNaseH-like_sf"/>
</dbReference>
<feature type="region of interest" description="Disordered" evidence="2">
    <location>
        <begin position="256"/>
        <end position="293"/>
    </location>
</feature>
<feature type="domain" description="CCHC-type" evidence="3">
    <location>
        <begin position="303"/>
        <end position="318"/>
    </location>
</feature>
<keyword evidence="1" id="KW-0863">Zinc-finger</keyword>
<comment type="caution">
    <text evidence="5">The sequence shown here is derived from an EMBL/GenBank/DDBJ whole genome shotgun (WGS) entry which is preliminary data.</text>
</comment>
<evidence type="ECO:0000259" key="3">
    <source>
        <dbReference type="PROSITE" id="PS50158"/>
    </source>
</evidence>
<dbReference type="AlphaFoldDB" id="A0AAV5MHD5"/>
<sequence length="917" mass="100772">MATPNNSPNSTASKTSTTAAVTVLNSGLTNGPLSFNSAAFPMKLTPTNYLSWKAQFTSLLAGYELDGYLDGRHPCPVATAPEYSLWARQDQLLRHALITSVSENITPYIAAAATAQQAWETLAKLYANRSRTRVITLKERLQNMKRAGRSVSEYLRDLKTVADELGIVDRPLTDDDLTVYILNGLGPEFREIAASLRARDSSLSFDDLHDRLVAHEESLHREDNRVDLTPATAHFAAAPMAPRSGMHSSSFMGTGASQNRNSVFLQPPNRGNRGVQNSTNRNSGNRKRGFGPRFNNRPGNFACQLCGHTGHFAKNCPNYRVQAVSPMANIASSSVAFSDDCLLDSGANNHVTTDLTNLALHSEYNGPDELQIGDGTGLKITHVGHSTLSTPTSSLPLRNVLCVPSASRNLISVSQLCKIANVSMEFHSNFFLVKDTCTGETLLKGPNIHGIYQIPGKINPRPQALVGVRTTMANWHSRLAQHGISHFITPPYTPELNGISERRNRHIVEIGLTLLHSSSLPIKFWSHAFQTSVYLINRLPSSSLSKSSPFEKLFKIRPNYLKLRVFGCLCYPWLRPYNSHKLQFRSRPCLFLGYSTTTLGYKCLDLVSNKIFHSRHVVFHETYFPFHNKSALSSPPVSALLDPSRDMPLFSLPGAPHEQLVQVVSSPLPNVHTAPSTPSAPAVPNALPPLQPSVLHPTCPTSSPTLAHGPSNSSSPAHHPSATSPATSSHPASPSSITHAMPPSPPPRPDLPIRNNPIRTHPMTTHSLNNIFKPKVLHQAFTTSPIVASEPTCVTQALKDPSWRQAMSDEFSALVRQGTWELVPPAPTQHLIGCKWVFRLKRTKNGTIDRHKARLVAKGFHQRPGSGNPFMALNKLLELGFKSLRTSSCRRALHTPDRILHFLFITKPLPGSIFWCT</sequence>
<dbReference type="PROSITE" id="PS50994">
    <property type="entry name" value="INTEGRASE"/>
    <property type="match status" value="1"/>
</dbReference>
<dbReference type="Pfam" id="PF22936">
    <property type="entry name" value="Pol_BBD"/>
    <property type="match status" value="1"/>
</dbReference>
<dbReference type="SMART" id="SM00343">
    <property type="entry name" value="ZnF_C2HC"/>
    <property type="match status" value="1"/>
</dbReference>
<dbReference type="Proteomes" id="UP001054252">
    <property type="component" value="Unassembled WGS sequence"/>
</dbReference>
<feature type="domain" description="Integrase catalytic" evidence="4">
    <location>
        <begin position="363"/>
        <end position="557"/>
    </location>
</feature>
<gene>
    <name evidence="5" type="ORF">SLEP1_g54836</name>
</gene>
<feature type="compositionally biased region" description="Polar residues" evidence="2">
    <location>
        <begin position="274"/>
        <end position="283"/>
    </location>
</feature>
<dbReference type="SUPFAM" id="SSF53098">
    <property type="entry name" value="Ribonuclease H-like"/>
    <property type="match status" value="1"/>
</dbReference>
<keyword evidence="1" id="KW-0862">Zinc</keyword>
<keyword evidence="1" id="KW-0479">Metal-binding</keyword>
<evidence type="ECO:0008006" key="7">
    <source>
        <dbReference type="Google" id="ProtNLM"/>
    </source>
</evidence>
<dbReference type="InterPro" id="IPR001584">
    <property type="entry name" value="Integrase_cat-core"/>
</dbReference>
<dbReference type="PANTHER" id="PTHR47481:SF21">
    <property type="entry name" value="BASIC-LEUCINE ZIPPER TRANSCRIPTION FACTOR Q-RELATED"/>
    <property type="match status" value="1"/>
</dbReference>
<evidence type="ECO:0000313" key="6">
    <source>
        <dbReference type="Proteomes" id="UP001054252"/>
    </source>
</evidence>
<reference evidence="5 6" key="1">
    <citation type="journal article" date="2021" name="Commun. Biol.">
        <title>The genome of Shorea leprosula (Dipterocarpaceae) highlights the ecological relevance of drought in aseasonal tropical rainforests.</title>
        <authorList>
            <person name="Ng K.K.S."/>
            <person name="Kobayashi M.J."/>
            <person name="Fawcett J.A."/>
            <person name="Hatakeyama M."/>
            <person name="Paape T."/>
            <person name="Ng C.H."/>
            <person name="Ang C.C."/>
            <person name="Tnah L.H."/>
            <person name="Lee C.T."/>
            <person name="Nishiyama T."/>
            <person name="Sese J."/>
            <person name="O'Brien M.J."/>
            <person name="Copetti D."/>
            <person name="Mohd Noor M.I."/>
            <person name="Ong R.C."/>
            <person name="Putra M."/>
            <person name="Sireger I.Z."/>
            <person name="Indrioko S."/>
            <person name="Kosugi Y."/>
            <person name="Izuno A."/>
            <person name="Isagi Y."/>
            <person name="Lee S.L."/>
            <person name="Shimizu K.K."/>
        </authorList>
    </citation>
    <scope>NUCLEOTIDE SEQUENCE [LARGE SCALE GENOMIC DNA]</scope>
    <source>
        <strain evidence="5">214</strain>
    </source>
</reference>
<evidence type="ECO:0000313" key="5">
    <source>
        <dbReference type="EMBL" id="GKV47992.1"/>
    </source>
</evidence>
<dbReference type="EMBL" id="BPVZ01000243">
    <property type="protein sequence ID" value="GKV47992.1"/>
    <property type="molecule type" value="Genomic_DNA"/>
</dbReference>
<protein>
    <recommendedName>
        <fullName evidence="7">CCHC-type domain-containing protein</fullName>
    </recommendedName>
</protein>
<dbReference type="Gene3D" id="3.30.420.10">
    <property type="entry name" value="Ribonuclease H-like superfamily/Ribonuclease H"/>
    <property type="match status" value="1"/>
</dbReference>
<dbReference type="InterPro" id="IPR036397">
    <property type="entry name" value="RNaseH_sf"/>
</dbReference>
<feature type="region of interest" description="Disordered" evidence="2">
    <location>
        <begin position="671"/>
        <end position="764"/>
    </location>
</feature>